<dbReference type="PROSITE" id="PS50004">
    <property type="entry name" value="C2"/>
    <property type="match status" value="1"/>
</dbReference>
<dbReference type="SUPFAM" id="SSF49562">
    <property type="entry name" value="C2 domain (Calcium/lipid-binding domain, CaLB)"/>
    <property type="match status" value="1"/>
</dbReference>
<accession>A0AAF0R5C7</accession>
<dbReference type="Gene3D" id="2.60.40.150">
    <property type="entry name" value="C2 domain"/>
    <property type="match status" value="1"/>
</dbReference>
<gene>
    <name evidence="2" type="ORF">MTR67_026355</name>
</gene>
<reference evidence="2" key="1">
    <citation type="submission" date="2023-08" db="EMBL/GenBank/DDBJ databases">
        <title>A de novo genome assembly of Solanum verrucosum Schlechtendal, a Mexican diploid species geographically isolated from the other diploid A-genome species in potato relatives.</title>
        <authorList>
            <person name="Hosaka K."/>
        </authorList>
    </citation>
    <scope>NUCLEOTIDE SEQUENCE</scope>
    <source>
        <tissue evidence="2">Young leaves</tissue>
    </source>
</reference>
<evidence type="ECO:0000259" key="1">
    <source>
        <dbReference type="PROSITE" id="PS50004"/>
    </source>
</evidence>
<proteinExistence type="predicted"/>
<dbReference type="SMART" id="SM00239">
    <property type="entry name" value="C2"/>
    <property type="match status" value="1"/>
</dbReference>
<dbReference type="EMBL" id="CP133617">
    <property type="protein sequence ID" value="WMV32970.1"/>
    <property type="molecule type" value="Genomic_DNA"/>
</dbReference>
<evidence type="ECO:0000313" key="3">
    <source>
        <dbReference type="Proteomes" id="UP001234989"/>
    </source>
</evidence>
<dbReference type="Proteomes" id="UP001234989">
    <property type="component" value="Chromosome 6"/>
</dbReference>
<evidence type="ECO:0000313" key="2">
    <source>
        <dbReference type="EMBL" id="WMV32970.1"/>
    </source>
</evidence>
<protein>
    <recommendedName>
        <fullName evidence="1">C2 domain-containing protein</fullName>
    </recommendedName>
</protein>
<feature type="domain" description="C2" evidence="1">
    <location>
        <begin position="35"/>
        <end position="146"/>
    </location>
</feature>
<keyword evidence="3" id="KW-1185">Reference proteome</keyword>
<dbReference type="PANTHER" id="PTHR10774:SF204">
    <property type="entry name" value="SYNAPTOTAGMIN-5-LIKE"/>
    <property type="match status" value="1"/>
</dbReference>
<dbReference type="InterPro" id="IPR000008">
    <property type="entry name" value="C2_dom"/>
</dbReference>
<dbReference type="GO" id="GO:0005783">
    <property type="term" value="C:endoplasmic reticulum"/>
    <property type="evidence" value="ECO:0007669"/>
    <property type="project" value="TreeGrafter"/>
</dbReference>
<name>A0AAF0R5C7_SOLVR</name>
<organism evidence="2 3">
    <name type="scientific">Solanum verrucosum</name>
    <dbReference type="NCBI Taxonomy" id="315347"/>
    <lineage>
        <taxon>Eukaryota</taxon>
        <taxon>Viridiplantae</taxon>
        <taxon>Streptophyta</taxon>
        <taxon>Embryophyta</taxon>
        <taxon>Tracheophyta</taxon>
        <taxon>Spermatophyta</taxon>
        <taxon>Magnoliopsida</taxon>
        <taxon>eudicotyledons</taxon>
        <taxon>Gunneridae</taxon>
        <taxon>Pentapetalae</taxon>
        <taxon>asterids</taxon>
        <taxon>lamiids</taxon>
        <taxon>Solanales</taxon>
        <taxon>Solanaceae</taxon>
        <taxon>Solanoideae</taxon>
        <taxon>Solaneae</taxon>
        <taxon>Solanum</taxon>
    </lineage>
</organism>
<dbReference type="InterPro" id="IPR045050">
    <property type="entry name" value="Synaptotagmin_plant"/>
</dbReference>
<dbReference type="GO" id="GO:0008289">
    <property type="term" value="F:lipid binding"/>
    <property type="evidence" value="ECO:0007669"/>
    <property type="project" value="InterPro"/>
</dbReference>
<dbReference type="CDD" id="cd00030">
    <property type="entry name" value="C2"/>
    <property type="match status" value="1"/>
</dbReference>
<dbReference type="InterPro" id="IPR035892">
    <property type="entry name" value="C2_domain_sf"/>
</dbReference>
<sequence>MSLSLVKLVKDLEIQRDQKNRGHVNFDLLYYPNGMNNGLSNPFSQNESMTSLESVLKNSEEGKEVSPNGSEINNRREAQINSKTRVVNKSLNLVWNHTFDFVVEDRLYDMLMLEVWDHDTFGKDFMGKCILTLPRVLMEGEYKDSYELADAKSGKLNLHLK</sequence>
<dbReference type="AlphaFoldDB" id="A0AAF0R5C7"/>
<dbReference type="PANTHER" id="PTHR10774">
    <property type="entry name" value="EXTENDED SYNAPTOTAGMIN-RELATED"/>
    <property type="match status" value="1"/>
</dbReference>
<dbReference type="Pfam" id="PF00168">
    <property type="entry name" value="C2"/>
    <property type="match status" value="1"/>
</dbReference>